<evidence type="ECO:0000256" key="3">
    <source>
        <dbReference type="ARBA" id="ARBA00022946"/>
    </source>
</evidence>
<dbReference type="Pfam" id="PF00561">
    <property type="entry name" value="Abhydrolase_1"/>
    <property type="match status" value="1"/>
</dbReference>
<evidence type="ECO:0000256" key="1">
    <source>
        <dbReference type="ARBA" id="ARBA00012423"/>
    </source>
</evidence>
<dbReference type="InterPro" id="IPR000073">
    <property type="entry name" value="AB_hydrolase_1"/>
</dbReference>
<evidence type="ECO:0000259" key="12">
    <source>
        <dbReference type="Pfam" id="PF00561"/>
    </source>
</evidence>
<evidence type="ECO:0000256" key="11">
    <source>
        <dbReference type="ARBA" id="ARBA00047972"/>
    </source>
</evidence>
<proteinExistence type="predicted"/>
<evidence type="ECO:0000256" key="10">
    <source>
        <dbReference type="ARBA" id="ARBA00047409"/>
    </source>
</evidence>
<dbReference type="KEGG" id="zmp:Zymop_0483"/>
<dbReference type="PATRIC" id="fig|579138.3.peg.507"/>
<dbReference type="SUPFAM" id="SSF53474">
    <property type="entry name" value="alpha/beta-Hydrolases"/>
    <property type="match status" value="1"/>
</dbReference>
<dbReference type="EC" id="3.1.2.22" evidence="1"/>
<keyword evidence="2" id="KW-0378">Hydrolase</keyword>
<dbReference type="MEROPS" id="S09.023"/>
<evidence type="ECO:0000256" key="9">
    <source>
        <dbReference type="ARBA" id="ARBA00046047"/>
    </source>
</evidence>
<accession>F8EVH9</accession>
<feature type="domain" description="AB hydrolase-1" evidence="12">
    <location>
        <begin position="24"/>
        <end position="135"/>
    </location>
</feature>
<dbReference type="HOGENOM" id="CLU_066961_0_0_5"/>
<dbReference type="Gene3D" id="3.40.50.1820">
    <property type="entry name" value="alpha/beta hydrolase"/>
    <property type="match status" value="1"/>
</dbReference>
<evidence type="ECO:0000256" key="8">
    <source>
        <dbReference type="ARBA" id="ARBA00042704"/>
    </source>
</evidence>
<reference evidence="13" key="2">
    <citation type="submission" date="2011-06" db="EMBL/GenBank/DDBJ databases">
        <title>Complete sequence of chromosome of Zymomonas mobilis subsp. pomaceae ATCC 29192.</title>
        <authorList>
            <consortium name="US DOE Joint Genome Institute"/>
            <person name="Lucas S."/>
            <person name="Copeland A."/>
            <person name="Lapidus A."/>
            <person name="Cheng J.-F."/>
            <person name="Goodwin L."/>
            <person name="Pitluck S."/>
            <person name="Davenport K."/>
            <person name="Brettin T."/>
            <person name="Detter J.C."/>
            <person name="Han C."/>
            <person name="Tapia R."/>
            <person name="Land M."/>
            <person name="Hauser L."/>
            <person name="Kyrpides N."/>
            <person name="Ivanova N."/>
            <person name="Mikhailova N."/>
            <person name="Pagani I."/>
            <person name="Pappas K.M."/>
            <person name="Woyke T."/>
        </authorList>
    </citation>
    <scope>NUCLEOTIDE SEQUENCE</scope>
    <source>
        <strain evidence="13">ATCC 29192</strain>
    </source>
</reference>
<dbReference type="PANTHER" id="PTHR16138:SF7">
    <property type="entry name" value="PALMITOYL-PROTEIN THIOESTERASE ABHD10, MITOCHONDRIAL"/>
    <property type="match status" value="1"/>
</dbReference>
<dbReference type="STRING" id="579138.Zymop_0483"/>
<evidence type="ECO:0000256" key="6">
    <source>
        <dbReference type="ARBA" id="ARBA00041520"/>
    </source>
</evidence>
<gene>
    <name evidence="13" type="ordered locus">Zymop_0483</name>
</gene>
<dbReference type="GO" id="GO:0008474">
    <property type="term" value="F:palmitoyl-(protein) hydrolase activity"/>
    <property type="evidence" value="ECO:0007669"/>
    <property type="project" value="UniProtKB-EC"/>
</dbReference>
<dbReference type="RefSeq" id="WP_013933785.1">
    <property type="nucleotide sequence ID" value="NC_015709.1"/>
</dbReference>
<evidence type="ECO:0000256" key="7">
    <source>
        <dbReference type="ARBA" id="ARBA00042645"/>
    </source>
</evidence>
<comment type="function">
    <text evidence="9">Acts as an acyl-protein thioesterase that hydrolyzes fatty acids from acylated residues in proteins. Regulates the mitochondrial S-depalmitoylation of the nucleophilic active site residue of peroxiredoxin-5/PRDX5, a key antioxidant protein, therefore modulating mitochondrial antioxidant ability. Also catalyzes the deglucuronidation of mycophenolic acid acyl-glucuronide, an active metabolite of the immunosuppressant drug mycophenolate.</text>
</comment>
<organism evidence="13">
    <name type="scientific">Zymomonas mobilis subsp. pomaceae (strain ATCC 29192 / DSM 22645 / JCM 10191 / CCUG 17912 / NBRC 13757 / NCIMB 11200 / NRRL B-4491 / Barker I)</name>
    <dbReference type="NCBI Taxonomy" id="579138"/>
    <lineage>
        <taxon>Bacteria</taxon>
        <taxon>Pseudomonadati</taxon>
        <taxon>Pseudomonadota</taxon>
        <taxon>Alphaproteobacteria</taxon>
        <taxon>Sphingomonadales</taxon>
        <taxon>Zymomonadaceae</taxon>
        <taxon>Zymomonas</taxon>
    </lineage>
</organism>
<evidence type="ECO:0000256" key="2">
    <source>
        <dbReference type="ARBA" id="ARBA00022801"/>
    </source>
</evidence>
<reference evidence="13" key="1">
    <citation type="journal article" date="2011" name="J. Bacteriol.">
        <title>Genome sequence of the ethanol-producing Zymomonas mobilis subsp. pomaceae lectotype strain ATCC 29192.</title>
        <authorList>
            <person name="Kouvelis V.N."/>
            <person name="Davenport K.W."/>
            <person name="Brettin T.S."/>
            <person name="Bruce D."/>
            <person name="Detter C."/>
            <person name="Han C.S."/>
            <person name="Nolan M."/>
            <person name="Tapia R."/>
            <person name="Damoulaki A."/>
            <person name="Kyrpides N.C."/>
            <person name="Typas M.A."/>
            <person name="Pappas K.M."/>
        </authorList>
    </citation>
    <scope>NUCLEOTIDE SEQUENCE [LARGE SCALE GENOMIC DNA]</scope>
    <source>
        <strain evidence="13">ATCC 29192</strain>
    </source>
</reference>
<comment type="catalytic activity">
    <reaction evidence="10">
        <text>S-hexadecanoyl-L-cysteinyl-[protein] + H2O = L-cysteinyl-[protein] + hexadecanoate + H(+)</text>
        <dbReference type="Rhea" id="RHEA:19233"/>
        <dbReference type="Rhea" id="RHEA-COMP:10131"/>
        <dbReference type="Rhea" id="RHEA-COMP:11032"/>
        <dbReference type="ChEBI" id="CHEBI:7896"/>
        <dbReference type="ChEBI" id="CHEBI:15377"/>
        <dbReference type="ChEBI" id="CHEBI:15378"/>
        <dbReference type="ChEBI" id="CHEBI:29950"/>
        <dbReference type="ChEBI" id="CHEBI:74151"/>
        <dbReference type="EC" id="3.1.2.22"/>
    </reaction>
    <physiologicalReaction direction="left-to-right" evidence="10">
        <dbReference type="Rhea" id="RHEA:19234"/>
    </physiologicalReaction>
</comment>
<dbReference type="GO" id="GO:0102390">
    <property type="term" value="F:mycophenolic acid acyl-glucuronide esterase activity"/>
    <property type="evidence" value="ECO:0007669"/>
    <property type="project" value="UniProtKB-EC"/>
</dbReference>
<evidence type="ECO:0000256" key="4">
    <source>
        <dbReference type="ARBA" id="ARBA00039132"/>
    </source>
</evidence>
<dbReference type="eggNOG" id="COG1073">
    <property type="taxonomic scope" value="Bacteria"/>
</dbReference>
<dbReference type="EC" id="3.1.1.93" evidence="4"/>
<name>F8EVH9_ZYMMT</name>
<dbReference type="EMBL" id="CP002865">
    <property type="protein sequence ID" value="AEI37386.1"/>
    <property type="molecule type" value="Genomic_DNA"/>
</dbReference>
<evidence type="ECO:0000256" key="5">
    <source>
        <dbReference type="ARBA" id="ARBA00039314"/>
    </source>
</evidence>
<dbReference type="InterPro" id="IPR029058">
    <property type="entry name" value="AB_hydrolase_fold"/>
</dbReference>
<protein>
    <recommendedName>
        <fullName evidence="5">Palmitoyl-protein thioesterase ABHD10, mitochondrial</fullName>
        <ecNumber evidence="4">3.1.1.93</ecNumber>
        <ecNumber evidence="1">3.1.2.22</ecNumber>
    </recommendedName>
    <alternativeName>
        <fullName evidence="7">Acyl-protein thioesterase ABHD10</fullName>
    </alternativeName>
    <alternativeName>
        <fullName evidence="8">Alpha/beta hydrolase domain-containing protein 10</fullName>
    </alternativeName>
    <alternativeName>
        <fullName evidence="6">Mycophenolic acid acyl-glucuronide esterase, mitochondrial</fullName>
    </alternativeName>
</protein>
<dbReference type="InterPro" id="IPR052382">
    <property type="entry name" value="ABHD10_acyl-thioesterase"/>
</dbReference>
<keyword evidence="3" id="KW-0809">Transit peptide</keyword>
<dbReference type="PANTHER" id="PTHR16138">
    <property type="entry name" value="MYCOPHENOLIC ACID ACYL-GLUCURONIDE ESTERASE, MITOCHONDRIAL"/>
    <property type="match status" value="1"/>
</dbReference>
<dbReference type="Proteomes" id="UP000000491">
    <property type="component" value="Chromosome"/>
</dbReference>
<dbReference type="AlphaFoldDB" id="F8EVH9"/>
<sequence>MTSSFLKSPQGNRLAYHKLEGKGPTIVFFPGYMSNMHGSKAIALGAWAAEKGRSCLRFDYSGCGESEGLFIDGTLENWFNDSLSVIDQITEGPLVLVGSSMGGWLMLLVALARKKRIAGLVGLAAAPDFTEWGFKDEEKNIIQKQGKLVLPIEGSSDEAIVTKGFWESGQKHLLLEKSISVSCPVRLLQGQKDQEVPWQRVLMLAEKLYSDDVQITLIKDADHHLSRPSDIKLVINILTEMLASF</sequence>
<evidence type="ECO:0000313" key="13">
    <source>
        <dbReference type="EMBL" id="AEI37386.1"/>
    </source>
</evidence>
<comment type="catalytic activity">
    <reaction evidence="11">
        <text>mycophenolic acid O-acyl-beta-D-glucuronide + H2O = mycophenolate + D-glucuronate + H(+)</text>
        <dbReference type="Rhea" id="RHEA:34179"/>
        <dbReference type="ChEBI" id="CHEBI:15377"/>
        <dbReference type="ChEBI" id="CHEBI:15378"/>
        <dbReference type="ChEBI" id="CHEBI:58720"/>
        <dbReference type="ChEBI" id="CHEBI:62932"/>
        <dbReference type="ChEBI" id="CHEBI:66982"/>
        <dbReference type="EC" id="3.1.1.93"/>
    </reaction>
    <physiologicalReaction direction="left-to-right" evidence="11">
        <dbReference type="Rhea" id="RHEA:34180"/>
    </physiologicalReaction>
</comment>